<organism evidence="6 7">
    <name type="scientific">Candidatus Sulfomarinibacter kjeldsenii</name>
    <dbReference type="NCBI Taxonomy" id="2885994"/>
    <lineage>
        <taxon>Bacteria</taxon>
        <taxon>Pseudomonadati</taxon>
        <taxon>Acidobacteriota</taxon>
        <taxon>Thermoanaerobaculia</taxon>
        <taxon>Thermoanaerobaculales</taxon>
        <taxon>Candidatus Sulfomarinibacteraceae</taxon>
        <taxon>Candidatus Sulfomarinibacter</taxon>
    </lineage>
</organism>
<evidence type="ECO:0000256" key="1">
    <source>
        <dbReference type="ARBA" id="ARBA00004141"/>
    </source>
</evidence>
<feature type="transmembrane region" description="Helical" evidence="5">
    <location>
        <begin position="6"/>
        <end position="21"/>
    </location>
</feature>
<dbReference type="EMBL" id="JACXWA010000119">
    <property type="protein sequence ID" value="MBD3871127.1"/>
    <property type="molecule type" value="Genomic_DNA"/>
</dbReference>
<protein>
    <submittedName>
        <fullName evidence="6">CvpA family protein</fullName>
    </submittedName>
</protein>
<evidence type="ECO:0000256" key="5">
    <source>
        <dbReference type="SAM" id="Phobius"/>
    </source>
</evidence>
<sequence>MTVVDWVLIVVWLGLTLGGFWKGAVRMIFGGGGLAVGLWLAVVAGADAQAALEGVIGIPWLAAALGRLLLVLLTTGLCLLAGWGIERTLNALHLGWLNRLLGAALVGLVAAFLLGLVVVVAIQFSPELAELCRESQVAQYLLWLSEMLLGAVEAVDI</sequence>
<name>A0A8J7CF21_9BACT</name>
<dbReference type="Proteomes" id="UP000598633">
    <property type="component" value="Unassembled WGS sequence"/>
</dbReference>
<feature type="transmembrane region" description="Helical" evidence="5">
    <location>
        <begin position="28"/>
        <end position="46"/>
    </location>
</feature>
<reference evidence="6 7" key="1">
    <citation type="submission" date="2020-08" db="EMBL/GenBank/DDBJ databases">
        <title>Acidobacteriota in marine sediments use diverse sulfur dissimilation pathways.</title>
        <authorList>
            <person name="Wasmund K."/>
        </authorList>
    </citation>
    <scope>NUCLEOTIDE SEQUENCE [LARGE SCALE GENOMIC DNA]</scope>
    <source>
        <strain evidence="6">MAG AM3-A</strain>
    </source>
</reference>
<feature type="transmembrane region" description="Helical" evidence="5">
    <location>
        <begin position="100"/>
        <end position="125"/>
    </location>
</feature>
<proteinExistence type="predicted"/>
<dbReference type="GO" id="GO:0009403">
    <property type="term" value="P:toxin biosynthetic process"/>
    <property type="evidence" value="ECO:0007669"/>
    <property type="project" value="InterPro"/>
</dbReference>
<keyword evidence="3 5" id="KW-1133">Transmembrane helix</keyword>
<accession>A0A8J7CF21</accession>
<evidence type="ECO:0000256" key="3">
    <source>
        <dbReference type="ARBA" id="ARBA00022989"/>
    </source>
</evidence>
<comment type="subcellular location">
    <subcellularLocation>
        <location evidence="1">Membrane</location>
        <topology evidence="1">Multi-pass membrane protein</topology>
    </subcellularLocation>
</comment>
<gene>
    <name evidence="6" type="ORF">IFJ97_07205</name>
</gene>
<dbReference type="Pfam" id="PF02674">
    <property type="entry name" value="Colicin_V"/>
    <property type="match status" value="1"/>
</dbReference>
<evidence type="ECO:0000256" key="2">
    <source>
        <dbReference type="ARBA" id="ARBA00022692"/>
    </source>
</evidence>
<keyword evidence="4 5" id="KW-0472">Membrane</keyword>
<keyword evidence="2 5" id="KW-0812">Transmembrane</keyword>
<evidence type="ECO:0000256" key="4">
    <source>
        <dbReference type="ARBA" id="ARBA00023136"/>
    </source>
</evidence>
<comment type="caution">
    <text evidence="6">The sequence shown here is derived from an EMBL/GenBank/DDBJ whole genome shotgun (WGS) entry which is preliminary data.</text>
</comment>
<evidence type="ECO:0000313" key="7">
    <source>
        <dbReference type="Proteomes" id="UP000598633"/>
    </source>
</evidence>
<dbReference type="GO" id="GO:0016020">
    <property type="term" value="C:membrane"/>
    <property type="evidence" value="ECO:0007669"/>
    <property type="project" value="UniProtKB-SubCell"/>
</dbReference>
<dbReference type="AlphaFoldDB" id="A0A8J7CF21"/>
<feature type="transmembrane region" description="Helical" evidence="5">
    <location>
        <begin position="58"/>
        <end position="80"/>
    </location>
</feature>
<dbReference type="InterPro" id="IPR003825">
    <property type="entry name" value="Colicin-V_CvpA"/>
</dbReference>
<evidence type="ECO:0000313" key="6">
    <source>
        <dbReference type="EMBL" id="MBD3871127.1"/>
    </source>
</evidence>